<dbReference type="InterPro" id="IPR019594">
    <property type="entry name" value="Glu/Gly-bd"/>
</dbReference>
<dbReference type="Gene3D" id="3.40.190.10">
    <property type="entry name" value="Periplasmic binding protein-like II"/>
    <property type="match status" value="1"/>
</dbReference>
<sequence length="88" mass="9754">MVMTSLMINSEREAVVDFTVPFMETGIAILVAKRTGIISPTAFLEPFDTASWMLVGVVAIQAATFTIFLFEWLSPSGFDMKLLTPNDY</sequence>
<keyword evidence="2" id="KW-0813">Transport</keyword>
<reference evidence="13" key="2">
    <citation type="submission" date="2023-05" db="EMBL/GenBank/DDBJ databases">
        <authorList>
            <person name="Fouks B."/>
        </authorList>
    </citation>
    <scope>NUCLEOTIDE SEQUENCE</scope>
    <source>
        <strain evidence="13">Stay&amp;Tobe</strain>
        <tissue evidence="13">Testes</tissue>
    </source>
</reference>
<keyword evidence="9" id="KW-1071">Ligand-gated ion channel</keyword>
<reference evidence="13" key="1">
    <citation type="journal article" date="2023" name="IScience">
        <title>Live-bearing cockroach genome reveals convergent evolutionary mechanisms linked to viviparity in insects and beyond.</title>
        <authorList>
            <person name="Fouks B."/>
            <person name="Harrison M.C."/>
            <person name="Mikhailova A.A."/>
            <person name="Marchal E."/>
            <person name="English S."/>
            <person name="Carruthers M."/>
            <person name="Jennings E.C."/>
            <person name="Chiamaka E.L."/>
            <person name="Frigard R.A."/>
            <person name="Pippel M."/>
            <person name="Attardo G.M."/>
            <person name="Benoit J.B."/>
            <person name="Bornberg-Bauer E."/>
            <person name="Tobe S.S."/>
        </authorList>
    </citation>
    <scope>NUCLEOTIDE SEQUENCE</scope>
    <source>
        <strain evidence="13">Stay&amp;Tobe</strain>
    </source>
</reference>
<dbReference type="Gene3D" id="1.10.287.70">
    <property type="match status" value="1"/>
</dbReference>
<keyword evidence="7" id="KW-0675">Receptor</keyword>
<accession>A0AAD8ABJ9</accession>
<keyword evidence="10" id="KW-0407">Ion channel</keyword>
<evidence type="ECO:0000256" key="8">
    <source>
        <dbReference type="ARBA" id="ARBA00023180"/>
    </source>
</evidence>
<comment type="subcellular location">
    <subcellularLocation>
        <location evidence="1">Membrane</location>
        <topology evidence="1">Multi-pass membrane protein</topology>
    </subcellularLocation>
</comment>
<feature type="transmembrane region" description="Helical" evidence="11">
    <location>
        <begin position="50"/>
        <end position="73"/>
    </location>
</feature>
<evidence type="ECO:0000256" key="3">
    <source>
        <dbReference type="ARBA" id="ARBA00022692"/>
    </source>
</evidence>
<keyword evidence="8" id="KW-0325">Glycoprotein</keyword>
<evidence type="ECO:0000256" key="5">
    <source>
        <dbReference type="ARBA" id="ARBA00023065"/>
    </source>
</evidence>
<evidence type="ECO:0000256" key="7">
    <source>
        <dbReference type="ARBA" id="ARBA00023170"/>
    </source>
</evidence>
<evidence type="ECO:0000256" key="11">
    <source>
        <dbReference type="SAM" id="Phobius"/>
    </source>
</evidence>
<feature type="domain" description="Ionotropic glutamate receptor L-glutamate and glycine-binding" evidence="12">
    <location>
        <begin position="1"/>
        <end position="34"/>
    </location>
</feature>
<feature type="non-terminal residue" evidence="13">
    <location>
        <position position="1"/>
    </location>
</feature>
<comment type="caution">
    <text evidence="13">The sequence shown here is derived from an EMBL/GenBank/DDBJ whole genome shotgun (WGS) entry which is preliminary data.</text>
</comment>
<name>A0AAD8ABJ9_DIPPU</name>
<dbReference type="EMBL" id="JASPKZ010002648">
    <property type="protein sequence ID" value="KAJ9595277.1"/>
    <property type="molecule type" value="Genomic_DNA"/>
</dbReference>
<gene>
    <name evidence="13" type="ORF">L9F63_027338</name>
</gene>
<evidence type="ECO:0000256" key="4">
    <source>
        <dbReference type="ARBA" id="ARBA00022989"/>
    </source>
</evidence>
<dbReference type="GO" id="GO:0016020">
    <property type="term" value="C:membrane"/>
    <property type="evidence" value="ECO:0007669"/>
    <property type="project" value="UniProtKB-SubCell"/>
</dbReference>
<dbReference type="Proteomes" id="UP001233999">
    <property type="component" value="Unassembled WGS sequence"/>
</dbReference>
<dbReference type="InterPro" id="IPR015683">
    <property type="entry name" value="Ionotropic_Glu_rcpt"/>
</dbReference>
<keyword evidence="6 11" id="KW-0472">Membrane</keyword>
<dbReference type="GO" id="GO:0015276">
    <property type="term" value="F:ligand-gated monoatomic ion channel activity"/>
    <property type="evidence" value="ECO:0007669"/>
    <property type="project" value="InterPro"/>
</dbReference>
<dbReference type="PANTHER" id="PTHR18966">
    <property type="entry name" value="IONOTROPIC GLUTAMATE RECEPTOR"/>
    <property type="match status" value="1"/>
</dbReference>
<evidence type="ECO:0000259" key="12">
    <source>
        <dbReference type="Pfam" id="PF10613"/>
    </source>
</evidence>
<evidence type="ECO:0000256" key="1">
    <source>
        <dbReference type="ARBA" id="ARBA00004141"/>
    </source>
</evidence>
<dbReference type="SUPFAM" id="SSF53850">
    <property type="entry name" value="Periplasmic binding protein-like II"/>
    <property type="match status" value="1"/>
</dbReference>
<protein>
    <recommendedName>
        <fullName evidence="12">Ionotropic glutamate receptor L-glutamate and glycine-binding domain-containing protein</fullName>
    </recommendedName>
</protein>
<evidence type="ECO:0000256" key="6">
    <source>
        <dbReference type="ARBA" id="ARBA00023136"/>
    </source>
</evidence>
<keyword evidence="14" id="KW-1185">Reference proteome</keyword>
<dbReference type="AlphaFoldDB" id="A0AAD8ABJ9"/>
<evidence type="ECO:0000256" key="10">
    <source>
        <dbReference type="ARBA" id="ARBA00023303"/>
    </source>
</evidence>
<organism evidence="13 14">
    <name type="scientific">Diploptera punctata</name>
    <name type="common">Pacific beetle cockroach</name>
    <dbReference type="NCBI Taxonomy" id="6984"/>
    <lineage>
        <taxon>Eukaryota</taxon>
        <taxon>Metazoa</taxon>
        <taxon>Ecdysozoa</taxon>
        <taxon>Arthropoda</taxon>
        <taxon>Hexapoda</taxon>
        <taxon>Insecta</taxon>
        <taxon>Pterygota</taxon>
        <taxon>Neoptera</taxon>
        <taxon>Polyneoptera</taxon>
        <taxon>Dictyoptera</taxon>
        <taxon>Blattodea</taxon>
        <taxon>Blaberoidea</taxon>
        <taxon>Blaberidae</taxon>
        <taxon>Diplopterinae</taxon>
        <taxon>Diploptera</taxon>
    </lineage>
</organism>
<evidence type="ECO:0000256" key="9">
    <source>
        <dbReference type="ARBA" id="ARBA00023286"/>
    </source>
</evidence>
<keyword evidence="4 11" id="KW-1133">Transmembrane helix</keyword>
<evidence type="ECO:0000256" key="2">
    <source>
        <dbReference type="ARBA" id="ARBA00022448"/>
    </source>
</evidence>
<evidence type="ECO:0000313" key="14">
    <source>
        <dbReference type="Proteomes" id="UP001233999"/>
    </source>
</evidence>
<evidence type="ECO:0000313" key="13">
    <source>
        <dbReference type="EMBL" id="KAJ9595277.1"/>
    </source>
</evidence>
<keyword evidence="5" id="KW-0406">Ion transport</keyword>
<keyword evidence="3 11" id="KW-0812">Transmembrane</keyword>
<dbReference type="Pfam" id="PF10613">
    <property type="entry name" value="Lig_chan-Glu_bd"/>
    <property type="match status" value="1"/>
</dbReference>
<proteinExistence type="predicted"/>